<dbReference type="InterPro" id="IPR053354">
    <property type="entry name" value="MGDG_epimerase"/>
</dbReference>
<dbReference type="PANTHER" id="PTHR43558:SF6">
    <property type="entry name" value="REDUCTASE, PUTATIVE (AFU_ORTHOLOGUE AFUA_3G10540)-RELATED"/>
    <property type="match status" value="1"/>
</dbReference>
<organism evidence="1 2">
    <name type="scientific">Gymnopilus junonius</name>
    <name type="common">Spectacular rustgill mushroom</name>
    <name type="synonym">Gymnopilus spectabilis subsp. junonius</name>
    <dbReference type="NCBI Taxonomy" id="109634"/>
    <lineage>
        <taxon>Eukaryota</taxon>
        <taxon>Fungi</taxon>
        <taxon>Dikarya</taxon>
        <taxon>Basidiomycota</taxon>
        <taxon>Agaricomycotina</taxon>
        <taxon>Agaricomycetes</taxon>
        <taxon>Agaricomycetidae</taxon>
        <taxon>Agaricales</taxon>
        <taxon>Agaricineae</taxon>
        <taxon>Hymenogastraceae</taxon>
        <taxon>Gymnopilus</taxon>
    </lineage>
</organism>
<protein>
    <submittedName>
        <fullName evidence="1">Uncharacterized protein</fullName>
    </submittedName>
</protein>
<keyword evidence="2" id="KW-1185">Reference proteome</keyword>
<proteinExistence type="predicted"/>
<accession>A0A9P5N885</accession>
<dbReference type="Proteomes" id="UP000724874">
    <property type="component" value="Unassembled WGS sequence"/>
</dbReference>
<comment type="caution">
    <text evidence="1">The sequence shown here is derived from an EMBL/GenBank/DDBJ whole genome shotgun (WGS) entry which is preliminary data.</text>
</comment>
<sequence length="376" mass="42082">MFIWGLSPEEAKVKMEHIYRAVCSAAPWKVICVWKANTISIHTNYPYRPIQIVLRLYQSPAEILAGFDVDAACCAYDGERVWVNPRSLTALVRQANTVDMTRRSPSYEIRLAKYAERGFEVYVPSLIRHKINPSVYAKDLPAFPNGLARLLVLETAYYRPSFYECLQYPKMRIMTRKVGSNGGTIGDQYHAHRGSTGLVCKNDPEDMLIGNTEELVMSNYDSSWGWAQIPYGPSWHADKIRSMISKTDASINSPHNPYNNEGDFHHRHVFFAGSMKQCLGTFCLDCANAEPHPESGTIGPGSSMYIQGPVSFLMANPGRQLITGSFRPIDVGDWAREAYESPAAFSDAMREVNECGFDPDSTLGEAESAVETCRCC</sequence>
<dbReference type="EMBL" id="JADNYJ010000226">
    <property type="protein sequence ID" value="KAF8873915.1"/>
    <property type="molecule type" value="Genomic_DNA"/>
</dbReference>
<evidence type="ECO:0000313" key="1">
    <source>
        <dbReference type="EMBL" id="KAF8873915.1"/>
    </source>
</evidence>
<reference evidence="1" key="1">
    <citation type="submission" date="2020-11" db="EMBL/GenBank/DDBJ databases">
        <authorList>
            <consortium name="DOE Joint Genome Institute"/>
            <person name="Ahrendt S."/>
            <person name="Riley R."/>
            <person name="Andreopoulos W."/>
            <person name="LaButti K."/>
            <person name="Pangilinan J."/>
            <person name="Ruiz-duenas F.J."/>
            <person name="Barrasa J.M."/>
            <person name="Sanchez-Garcia M."/>
            <person name="Camarero S."/>
            <person name="Miyauchi S."/>
            <person name="Serrano A."/>
            <person name="Linde D."/>
            <person name="Babiker R."/>
            <person name="Drula E."/>
            <person name="Ayuso-Fernandez I."/>
            <person name="Pacheco R."/>
            <person name="Padilla G."/>
            <person name="Ferreira P."/>
            <person name="Barriuso J."/>
            <person name="Kellner H."/>
            <person name="Castanera R."/>
            <person name="Alfaro M."/>
            <person name="Ramirez L."/>
            <person name="Pisabarro A.G."/>
            <person name="Kuo A."/>
            <person name="Tritt A."/>
            <person name="Lipzen A."/>
            <person name="He G."/>
            <person name="Yan M."/>
            <person name="Ng V."/>
            <person name="Cullen D."/>
            <person name="Martin F."/>
            <person name="Rosso M.-N."/>
            <person name="Henrissat B."/>
            <person name="Hibbett D."/>
            <person name="Martinez A.T."/>
            <person name="Grigoriev I.V."/>
        </authorList>
    </citation>
    <scope>NUCLEOTIDE SEQUENCE</scope>
    <source>
        <strain evidence="1">AH 44721</strain>
    </source>
</reference>
<dbReference type="PANTHER" id="PTHR43558">
    <property type="entry name" value="REDUCTASE, PUTATIVE (AFU_ORTHOLOGUE AFUA_3G10540)-RELATED"/>
    <property type="match status" value="1"/>
</dbReference>
<dbReference type="OrthoDB" id="539213at2759"/>
<gene>
    <name evidence="1" type="ORF">CPB84DRAFT_1853842</name>
</gene>
<evidence type="ECO:0000313" key="2">
    <source>
        <dbReference type="Proteomes" id="UP000724874"/>
    </source>
</evidence>
<dbReference type="AlphaFoldDB" id="A0A9P5N885"/>
<name>A0A9P5N885_GYMJU</name>